<dbReference type="GO" id="GO:0055085">
    <property type="term" value="P:transmembrane transport"/>
    <property type="evidence" value="ECO:0007669"/>
    <property type="project" value="InterPro"/>
</dbReference>
<feature type="domain" description="ABC transmembrane type-1" evidence="8">
    <location>
        <begin position="74"/>
        <end position="264"/>
    </location>
</feature>
<dbReference type="Pfam" id="PF00528">
    <property type="entry name" value="BPD_transp_1"/>
    <property type="match status" value="1"/>
</dbReference>
<evidence type="ECO:0000256" key="6">
    <source>
        <dbReference type="ARBA" id="ARBA00023136"/>
    </source>
</evidence>
<feature type="transmembrane region" description="Helical" evidence="7">
    <location>
        <begin position="145"/>
        <end position="163"/>
    </location>
</feature>
<keyword evidence="4 7" id="KW-0812">Transmembrane</keyword>
<evidence type="ECO:0000256" key="5">
    <source>
        <dbReference type="ARBA" id="ARBA00022989"/>
    </source>
</evidence>
<feature type="transmembrane region" description="Helical" evidence="7">
    <location>
        <begin position="73"/>
        <end position="97"/>
    </location>
</feature>
<keyword evidence="6 7" id="KW-0472">Membrane</keyword>
<dbReference type="EMBL" id="PXYW01000035">
    <property type="protein sequence ID" value="PSR32605.1"/>
    <property type="molecule type" value="Genomic_DNA"/>
</dbReference>
<dbReference type="Gene3D" id="1.10.3720.10">
    <property type="entry name" value="MetI-like"/>
    <property type="match status" value="1"/>
</dbReference>
<dbReference type="CDD" id="cd06261">
    <property type="entry name" value="TM_PBP2"/>
    <property type="match status" value="1"/>
</dbReference>
<dbReference type="AlphaFoldDB" id="A0A2T2XDN2"/>
<name>A0A2T2XDN2_9FIRM</name>
<dbReference type="InterPro" id="IPR000515">
    <property type="entry name" value="MetI-like"/>
</dbReference>
<proteinExistence type="inferred from homology"/>
<feature type="transmembrane region" description="Helical" evidence="7">
    <location>
        <begin position="248"/>
        <end position="269"/>
    </location>
</feature>
<organism evidence="9 10">
    <name type="scientific">Sulfobacillus benefaciens</name>
    <dbReference type="NCBI Taxonomy" id="453960"/>
    <lineage>
        <taxon>Bacteria</taxon>
        <taxon>Bacillati</taxon>
        <taxon>Bacillota</taxon>
        <taxon>Clostridia</taxon>
        <taxon>Eubacteriales</taxon>
        <taxon>Clostridiales Family XVII. Incertae Sedis</taxon>
        <taxon>Sulfobacillus</taxon>
    </lineage>
</organism>
<dbReference type="Proteomes" id="UP000242972">
    <property type="component" value="Unassembled WGS sequence"/>
</dbReference>
<evidence type="ECO:0000256" key="2">
    <source>
        <dbReference type="ARBA" id="ARBA00022448"/>
    </source>
</evidence>
<feature type="transmembrane region" description="Helical" evidence="7">
    <location>
        <begin position="184"/>
        <end position="207"/>
    </location>
</feature>
<reference evidence="9 10" key="1">
    <citation type="journal article" date="2014" name="BMC Genomics">
        <title>Comparison of environmental and isolate Sulfobacillus genomes reveals diverse carbon, sulfur, nitrogen, and hydrogen metabolisms.</title>
        <authorList>
            <person name="Justice N.B."/>
            <person name="Norman A."/>
            <person name="Brown C.T."/>
            <person name="Singh A."/>
            <person name="Thomas B.C."/>
            <person name="Banfield J.F."/>
        </authorList>
    </citation>
    <scope>NUCLEOTIDE SEQUENCE [LARGE SCALE GENOMIC DNA]</scope>
    <source>
        <strain evidence="9">AMDSBA4</strain>
    </source>
</reference>
<evidence type="ECO:0000313" key="9">
    <source>
        <dbReference type="EMBL" id="PSR32605.1"/>
    </source>
</evidence>
<dbReference type="InterPro" id="IPR035906">
    <property type="entry name" value="MetI-like_sf"/>
</dbReference>
<comment type="similarity">
    <text evidence="7">Belongs to the binding-protein-dependent transport system permease family.</text>
</comment>
<evidence type="ECO:0000256" key="7">
    <source>
        <dbReference type="RuleBase" id="RU363032"/>
    </source>
</evidence>
<evidence type="ECO:0000313" key="10">
    <source>
        <dbReference type="Proteomes" id="UP000242972"/>
    </source>
</evidence>
<evidence type="ECO:0000256" key="3">
    <source>
        <dbReference type="ARBA" id="ARBA00022475"/>
    </source>
</evidence>
<accession>A0A2T2XDN2</accession>
<keyword evidence="5 7" id="KW-1133">Transmembrane helix</keyword>
<dbReference type="PROSITE" id="PS50928">
    <property type="entry name" value="ABC_TM1"/>
    <property type="match status" value="1"/>
</dbReference>
<feature type="transmembrane region" description="Helical" evidence="7">
    <location>
        <begin position="15"/>
        <end position="37"/>
    </location>
</feature>
<feature type="transmembrane region" description="Helical" evidence="7">
    <location>
        <begin position="109"/>
        <end position="133"/>
    </location>
</feature>
<gene>
    <name evidence="9" type="ORF">C7B46_13645</name>
</gene>
<dbReference type="SUPFAM" id="SSF161098">
    <property type="entry name" value="MetI-like"/>
    <property type="match status" value="1"/>
</dbReference>
<dbReference type="PANTHER" id="PTHR43744:SF12">
    <property type="entry name" value="ABC TRANSPORTER PERMEASE PROTEIN MG189-RELATED"/>
    <property type="match status" value="1"/>
</dbReference>
<dbReference type="GO" id="GO:0005886">
    <property type="term" value="C:plasma membrane"/>
    <property type="evidence" value="ECO:0007669"/>
    <property type="project" value="UniProtKB-SubCell"/>
</dbReference>
<evidence type="ECO:0000256" key="1">
    <source>
        <dbReference type="ARBA" id="ARBA00004651"/>
    </source>
</evidence>
<comment type="subcellular location">
    <subcellularLocation>
        <location evidence="1 7">Cell membrane</location>
        <topology evidence="1 7">Multi-pass membrane protein</topology>
    </subcellularLocation>
</comment>
<keyword evidence="3" id="KW-1003">Cell membrane</keyword>
<keyword evidence="2 7" id="KW-0813">Transport</keyword>
<comment type="caution">
    <text evidence="9">The sequence shown here is derived from an EMBL/GenBank/DDBJ whole genome shotgun (WGS) entry which is preliminary data.</text>
</comment>
<protein>
    <submittedName>
        <fullName evidence="9">Carbohydrate ABC transporter permease</fullName>
    </submittedName>
</protein>
<evidence type="ECO:0000259" key="8">
    <source>
        <dbReference type="PROSITE" id="PS50928"/>
    </source>
</evidence>
<dbReference type="PANTHER" id="PTHR43744">
    <property type="entry name" value="ABC TRANSPORTER PERMEASE PROTEIN MG189-RELATED-RELATED"/>
    <property type="match status" value="1"/>
</dbReference>
<sequence>MGGDRQLRHGPGSHWGSYIFLVASGGVVLLPILWMVMGSVESTTAMFTGHIIPPRLDFANYPHAWASAPFARYFLNSFGTTIAIVFFQVATSALAAYGVVFTTIRGRNVAFGLILLSMMIPIQAIFIPDYILLSDLHWINTYQALVIPFVGTGFGVFFLRQAYLKIPREMVEAMKMDGGSHWAIFQRLVLPNTVPSMITLALLNGAFHYGYLFWPLLVTESNAYRVVPVGLAYFLAQDRGIHWNQLMAANIMTVIPPIVAFILGQRYIVKGVLSYGSKG</sequence>
<evidence type="ECO:0000256" key="4">
    <source>
        <dbReference type="ARBA" id="ARBA00022692"/>
    </source>
</evidence>